<evidence type="ECO:0000256" key="7">
    <source>
        <dbReference type="SAM" id="Phobius"/>
    </source>
</evidence>
<dbReference type="AlphaFoldDB" id="A0A239PZC3"/>
<protein>
    <submittedName>
        <fullName evidence="8">Type IV secretion system protein VirB10</fullName>
    </submittedName>
</protein>
<keyword evidence="3 7" id="KW-0812">Transmembrane</keyword>
<dbReference type="Proteomes" id="UP000198346">
    <property type="component" value="Unassembled WGS sequence"/>
</dbReference>
<dbReference type="Pfam" id="PF03743">
    <property type="entry name" value="TrbI"/>
    <property type="match status" value="1"/>
</dbReference>
<evidence type="ECO:0000256" key="1">
    <source>
        <dbReference type="ARBA" id="ARBA00004167"/>
    </source>
</evidence>
<dbReference type="InterPro" id="IPR005498">
    <property type="entry name" value="T4SS_VirB10/TraB/TrbI"/>
</dbReference>
<evidence type="ECO:0000256" key="2">
    <source>
        <dbReference type="ARBA" id="ARBA00010265"/>
    </source>
</evidence>
<gene>
    <name evidence="8" type="ORF">SAMN06297382_2847</name>
</gene>
<dbReference type="InterPro" id="IPR042217">
    <property type="entry name" value="T4SS_VirB10/TrbI"/>
</dbReference>
<evidence type="ECO:0000313" key="8">
    <source>
        <dbReference type="EMBL" id="SNT75699.1"/>
    </source>
</evidence>
<feature type="region of interest" description="Disordered" evidence="6">
    <location>
        <begin position="176"/>
        <end position="202"/>
    </location>
</feature>
<accession>A0A239PZC3</accession>
<sequence length="431" mass="46304">MAPSCDDELRHAIPPDASAAKVDAEALALRAKPRPVTRINRRVLILLSGTGLLLIFGATIFALDPPRLFDRDEAGRELIRTENTPTPEGLEGLPRNYGDLPKPVELGPPLPGDLGGAILDKERELGVGPSPDLPFRPNPEDDAARAERIRQARLASQGRESGVFFQLSTRTAGAANTPATVGSATPALSPADRNPFNGLSAAEGDQGLGLDLQNDQNLQGRKLDFLKQGVETNIYNPHALQDPASPYQVMAGTIIPASLVTGVNSDLPGRVIAQVTENVFDTVSGRYLLIPQGARIIGTYDSVIAFGQSRALVVWQRIIMPDGSSVVIDNLPATDVAGYAGLEDEVDFHTWRLLKGIVLSTLLGVGTELSFGDDEGDLVKAIRESTQDSANRVGQRITERNLGIQPTITIRPGWPLRIIVHSDLVLRPYRG</sequence>
<evidence type="ECO:0000256" key="5">
    <source>
        <dbReference type="ARBA" id="ARBA00023136"/>
    </source>
</evidence>
<comment type="similarity">
    <text evidence="2">Belongs to the TrbI/VirB10 family.</text>
</comment>
<dbReference type="Gene3D" id="2.40.128.260">
    <property type="entry name" value="Type IV secretion system, VirB10/TraB/TrbI"/>
    <property type="match status" value="1"/>
</dbReference>
<dbReference type="GO" id="GO:0016020">
    <property type="term" value="C:membrane"/>
    <property type="evidence" value="ECO:0007669"/>
    <property type="project" value="UniProtKB-SubCell"/>
</dbReference>
<organism evidence="8 9">
    <name type="scientific">Amphiplicatus metriothermophilus</name>
    <dbReference type="NCBI Taxonomy" id="1519374"/>
    <lineage>
        <taxon>Bacteria</taxon>
        <taxon>Pseudomonadati</taxon>
        <taxon>Pseudomonadota</taxon>
        <taxon>Alphaproteobacteria</taxon>
        <taxon>Parvularculales</taxon>
        <taxon>Parvularculaceae</taxon>
        <taxon>Amphiplicatus</taxon>
    </lineage>
</organism>
<dbReference type="EMBL" id="FZQA01000009">
    <property type="protein sequence ID" value="SNT75699.1"/>
    <property type="molecule type" value="Genomic_DNA"/>
</dbReference>
<evidence type="ECO:0000256" key="6">
    <source>
        <dbReference type="SAM" id="MobiDB-lite"/>
    </source>
</evidence>
<dbReference type="RefSeq" id="WP_089413275.1">
    <property type="nucleotide sequence ID" value="NZ_FZQA01000009.1"/>
</dbReference>
<evidence type="ECO:0000256" key="4">
    <source>
        <dbReference type="ARBA" id="ARBA00022989"/>
    </source>
</evidence>
<reference evidence="8 9" key="1">
    <citation type="submission" date="2017-07" db="EMBL/GenBank/DDBJ databases">
        <authorList>
            <person name="Sun Z.S."/>
            <person name="Albrecht U."/>
            <person name="Echele G."/>
            <person name="Lee C.C."/>
        </authorList>
    </citation>
    <scope>NUCLEOTIDE SEQUENCE [LARGE SCALE GENOMIC DNA]</scope>
    <source>
        <strain evidence="8 9">CGMCC 1.12710</strain>
    </source>
</reference>
<evidence type="ECO:0000256" key="3">
    <source>
        <dbReference type="ARBA" id="ARBA00022692"/>
    </source>
</evidence>
<keyword evidence="4 7" id="KW-1133">Transmembrane helix</keyword>
<comment type="subcellular location">
    <subcellularLocation>
        <location evidence="1">Membrane</location>
        <topology evidence="1">Single-pass membrane protein</topology>
    </subcellularLocation>
</comment>
<keyword evidence="5 7" id="KW-0472">Membrane</keyword>
<proteinExistence type="inferred from homology"/>
<keyword evidence="9" id="KW-1185">Reference proteome</keyword>
<feature type="transmembrane region" description="Helical" evidence="7">
    <location>
        <begin position="43"/>
        <end position="63"/>
    </location>
</feature>
<dbReference type="CDD" id="cd16429">
    <property type="entry name" value="VirB10"/>
    <property type="match status" value="1"/>
</dbReference>
<name>A0A239PZC3_9PROT</name>
<evidence type="ECO:0000313" key="9">
    <source>
        <dbReference type="Proteomes" id="UP000198346"/>
    </source>
</evidence>
<dbReference type="OrthoDB" id="9807354at2"/>
<feature type="region of interest" description="Disordered" evidence="6">
    <location>
        <begin position="125"/>
        <end position="144"/>
    </location>
</feature>